<gene>
    <name evidence="2" type="ORF">DSM3645_08241</name>
</gene>
<reference evidence="2 3" key="1">
    <citation type="submission" date="2006-02" db="EMBL/GenBank/DDBJ databases">
        <authorList>
            <person name="Amann R."/>
            <person name="Ferriera S."/>
            <person name="Johnson J."/>
            <person name="Kravitz S."/>
            <person name="Halpern A."/>
            <person name="Remington K."/>
            <person name="Beeson K."/>
            <person name="Tran B."/>
            <person name="Rogers Y.-H."/>
            <person name="Friedman R."/>
            <person name="Venter J.C."/>
        </authorList>
    </citation>
    <scope>NUCLEOTIDE SEQUENCE [LARGE SCALE GENOMIC DNA]</scope>
    <source>
        <strain evidence="2 3">DSM 3645</strain>
    </source>
</reference>
<dbReference type="Proteomes" id="UP000004358">
    <property type="component" value="Unassembled WGS sequence"/>
</dbReference>
<dbReference type="eggNOG" id="COG2165">
    <property type="taxonomic scope" value="Bacteria"/>
</dbReference>
<dbReference type="SUPFAM" id="SSF54523">
    <property type="entry name" value="Pili subunits"/>
    <property type="match status" value="1"/>
</dbReference>
<dbReference type="PANTHER" id="PTHR30093:SF2">
    <property type="entry name" value="TYPE II SECRETION SYSTEM PROTEIN H"/>
    <property type="match status" value="1"/>
</dbReference>
<name>A4A107_9BACT</name>
<evidence type="ECO:0000313" key="2">
    <source>
        <dbReference type="EMBL" id="EAQ77574.1"/>
    </source>
</evidence>
<feature type="domain" description="DUF1559" evidence="1">
    <location>
        <begin position="27"/>
        <end position="113"/>
    </location>
</feature>
<evidence type="ECO:0000259" key="1">
    <source>
        <dbReference type="Pfam" id="PF07596"/>
    </source>
</evidence>
<dbReference type="Pfam" id="PF07596">
    <property type="entry name" value="SBP_bac_10"/>
    <property type="match status" value="1"/>
</dbReference>
<evidence type="ECO:0000313" key="3">
    <source>
        <dbReference type="Proteomes" id="UP000004358"/>
    </source>
</evidence>
<dbReference type="AlphaFoldDB" id="A4A107"/>
<accession>A4A107</accession>
<proteinExistence type="predicted"/>
<dbReference type="STRING" id="314230.DSM3645_08241"/>
<sequence>MIVLVVVGVSLLMCSGIMVALLLPAVQQARAAARRMSSTNNMKQIGLALHNYADTYGSFPPAYLADEDGTPMHSWRVLILPFLEQQMLYSQYDFDEPWDGPNNRLLMSQMPETYNDPTVTSPGEGATSYQALSDANTILSEATNTRIMDITDGTSNTAMVVANTGAMVPWLRPVDTNVDAFVQGIPFENGPVGGTQILMADGSVHFISENTAPQTLHDISTRNGGEALSNY</sequence>
<dbReference type="InterPro" id="IPR045584">
    <property type="entry name" value="Pilin-like"/>
</dbReference>
<dbReference type="InterPro" id="IPR011453">
    <property type="entry name" value="DUF1559"/>
</dbReference>
<organism evidence="2 3">
    <name type="scientific">Blastopirellula marina DSM 3645</name>
    <dbReference type="NCBI Taxonomy" id="314230"/>
    <lineage>
        <taxon>Bacteria</taxon>
        <taxon>Pseudomonadati</taxon>
        <taxon>Planctomycetota</taxon>
        <taxon>Planctomycetia</taxon>
        <taxon>Pirellulales</taxon>
        <taxon>Pirellulaceae</taxon>
        <taxon>Blastopirellula</taxon>
    </lineage>
</organism>
<comment type="caution">
    <text evidence="2">The sequence shown here is derived from an EMBL/GenBank/DDBJ whole genome shotgun (WGS) entry which is preliminary data.</text>
</comment>
<dbReference type="PANTHER" id="PTHR30093">
    <property type="entry name" value="GENERAL SECRETION PATHWAY PROTEIN G"/>
    <property type="match status" value="1"/>
</dbReference>
<dbReference type="HOGENOM" id="CLU_041661_0_1_0"/>
<protein>
    <recommendedName>
        <fullName evidence="1">DUF1559 domain-containing protein</fullName>
    </recommendedName>
</protein>
<dbReference type="InterPro" id="IPR027558">
    <property type="entry name" value="Pre_pil_HX9DG_C"/>
</dbReference>
<dbReference type="NCBIfam" id="TIGR04294">
    <property type="entry name" value="pre_pil_HX9DG"/>
    <property type="match status" value="1"/>
</dbReference>
<dbReference type="EMBL" id="AANZ01000031">
    <property type="protein sequence ID" value="EAQ77574.1"/>
    <property type="molecule type" value="Genomic_DNA"/>
</dbReference>